<protein>
    <recommendedName>
        <fullName evidence="3">FdhD protein</fullName>
    </recommendedName>
</protein>
<dbReference type="RefSeq" id="WP_097123069.1">
    <property type="nucleotide sequence ID" value="NZ_OCND01000009.1"/>
</dbReference>
<dbReference type="InterPro" id="IPR036388">
    <property type="entry name" value="WH-like_DNA-bd_sf"/>
</dbReference>
<sequence>MSADPLAQAVLAELARHAEGVSLSRLCKRLDVRMSALLRALAWLGEDAIGGTPGPGWVQLETDGARTTARLTERGRSALAARSPVANQ</sequence>
<gene>
    <name evidence="1" type="ORF">SAMN06296416_10958</name>
</gene>
<name>A0A286DCF1_9GAMM</name>
<evidence type="ECO:0008006" key="3">
    <source>
        <dbReference type="Google" id="ProtNLM"/>
    </source>
</evidence>
<organism evidence="1 2">
    <name type="scientific">Pseudoxanthomonas wuyuanensis</name>
    <dbReference type="NCBI Taxonomy" id="1073196"/>
    <lineage>
        <taxon>Bacteria</taxon>
        <taxon>Pseudomonadati</taxon>
        <taxon>Pseudomonadota</taxon>
        <taxon>Gammaproteobacteria</taxon>
        <taxon>Lysobacterales</taxon>
        <taxon>Lysobacteraceae</taxon>
        <taxon>Pseudoxanthomonas</taxon>
    </lineage>
</organism>
<proteinExistence type="predicted"/>
<evidence type="ECO:0000313" key="2">
    <source>
        <dbReference type="Proteomes" id="UP000219374"/>
    </source>
</evidence>
<dbReference type="InterPro" id="IPR036390">
    <property type="entry name" value="WH_DNA-bd_sf"/>
</dbReference>
<dbReference type="Proteomes" id="UP000219374">
    <property type="component" value="Unassembled WGS sequence"/>
</dbReference>
<dbReference type="AlphaFoldDB" id="A0A286DCF1"/>
<evidence type="ECO:0000313" key="1">
    <source>
        <dbReference type="EMBL" id="SOD56289.1"/>
    </source>
</evidence>
<dbReference type="EMBL" id="OCND01000009">
    <property type="protein sequence ID" value="SOD56289.1"/>
    <property type="molecule type" value="Genomic_DNA"/>
</dbReference>
<dbReference type="OrthoDB" id="6026284at2"/>
<reference evidence="1 2" key="1">
    <citation type="submission" date="2017-09" db="EMBL/GenBank/DDBJ databases">
        <authorList>
            <person name="Ehlers B."/>
            <person name="Leendertz F.H."/>
        </authorList>
    </citation>
    <scope>NUCLEOTIDE SEQUENCE [LARGE SCALE GENOMIC DNA]</scope>
    <source>
        <strain evidence="1 2">CGMCC 1.10978</strain>
    </source>
</reference>
<dbReference type="SUPFAM" id="SSF46785">
    <property type="entry name" value="Winged helix' DNA-binding domain"/>
    <property type="match status" value="1"/>
</dbReference>
<accession>A0A286DCF1</accession>
<keyword evidence="2" id="KW-1185">Reference proteome</keyword>
<dbReference type="Gene3D" id="1.10.10.10">
    <property type="entry name" value="Winged helix-like DNA-binding domain superfamily/Winged helix DNA-binding domain"/>
    <property type="match status" value="1"/>
</dbReference>